<feature type="compositionally biased region" description="Basic and acidic residues" evidence="1">
    <location>
        <begin position="722"/>
        <end position="734"/>
    </location>
</feature>
<protein>
    <recommendedName>
        <fullName evidence="4">Tetratricopeptide repeat protein</fullName>
    </recommendedName>
</protein>
<proteinExistence type="predicted"/>
<feature type="compositionally biased region" description="Polar residues" evidence="1">
    <location>
        <begin position="673"/>
        <end position="696"/>
    </location>
</feature>
<reference evidence="2" key="1">
    <citation type="journal article" date="2021" name="Mol. Ecol. Resour.">
        <title>Apolygus lucorum genome provides insights into omnivorousness and mesophyll feeding.</title>
        <authorList>
            <person name="Liu Y."/>
            <person name="Liu H."/>
            <person name="Wang H."/>
            <person name="Huang T."/>
            <person name="Liu B."/>
            <person name="Yang B."/>
            <person name="Yin L."/>
            <person name="Li B."/>
            <person name="Zhang Y."/>
            <person name="Zhang S."/>
            <person name="Jiang F."/>
            <person name="Zhang X."/>
            <person name="Ren Y."/>
            <person name="Wang B."/>
            <person name="Wang S."/>
            <person name="Lu Y."/>
            <person name="Wu K."/>
            <person name="Fan W."/>
            <person name="Wang G."/>
        </authorList>
    </citation>
    <scope>NUCLEOTIDE SEQUENCE</scope>
    <source>
        <strain evidence="2">12Hb</strain>
    </source>
</reference>
<evidence type="ECO:0000256" key="1">
    <source>
        <dbReference type="SAM" id="MobiDB-lite"/>
    </source>
</evidence>
<feature type="non-terminal residue" evidence="2">
    <location>
        <position position="734"/>
    </location>
</feature>
<dbReference type="Proteomes" id="UP000466442">
    <property type="component" value="Unassembled WGS sequence"/>
</dbReference>
<comment type="caution">
    <text evidence="2">The sequence shown here is derived from an EMBL/GenBank/DDBJ whole genome shotgun (WGS) entry which is preliminary data.</text>
</comment>
<dbReference type="AlphaFoldDB" id="A0A8S9Y0I9"/>
<dbReference type="EMBL" id="WIXP02000002">
    <property type="protein sequence ID" value="KAF6214309.1"/>
    <property type="molecule type" value="Genomic_DNA"/>
</dbReference>
<name>A0A8S9Y0I9_APOLU</name>
<sequence length="734" mass="84575">HCERCCKGTSGVSCTRFTHRSLLPTSHSWPSQDAAMETCQVDLEGMLGECECPFNWNLQEFEKSFESPTLRVDDFIRSYNEYGPRREHPRFWVCLYLSYFMYRERMSGWDKFLESAFRIMEKYKGTDYPEALDTLPKYDANVYSGSVSEFFLCHNDLTVSSACVEGYDNDSVSDPDDDDDDFGESLDGLFRAAEHIFYSLKATIEYHNGSSPSEVLELLTHVVHVNDMTPSDQAAVLYFKAVVTRNCGMKGMDVALDLLRQATLTDPDGLRWPLYLIIFSGEKRRSNRGQRVDASEIISIVQVIDSVLQHDLKPWMRVKYQFDKLQALNEISKANRDLMSNEEQRKLRQTSRELVEELVRTSKRPKMLSYCAQLILNNKGGVQRAVEIIERALEMAPHDTYILAKASNVYKRAGKLEKALECAEQAADYYWGYGSIWQVFLLKVDMNHDFDYEAFFSDTIKKYPQDENVKSTHKNAALFHVAQGDFKHALEHFNALLVKYDPGDYIFGDIYWDVGKRVHTAEACYNVALYVMSSEFEHDEEMKCLCQKIIENIQEVFDVSDFKYASRISPKKYVEWLRKKNSGPFPDSKSWISNNHSDGFAQYEKPVNRVSSYPSCAGSSAFKDRQTSYVIPNDRIDRNSGHEQSTDRVSTYRNNFGKLEGAVGNTPLHFSKPRTTQPQSYGNQLNRTFKPSSSENWRLREKTAEETPGTCSSTGTRSYPRRPADTDRNWRERD</sequence>
<evidence type="ECO:0000313" key="3">
    <source>
        <dbReference type="Proteomes" id="UP000466442"/>
    </source>
</evidence>
<evidence type="ECO:0008006" key="4">
    <source>
        <dbReference type="Google" id="ProtNLM"/>
    </source>
</evidence>
<dbReference type="Gene3D" id="1.25.40.10">
    <property type="entry name" value="Tetratricopeptide repeat domain"/>
    <property type="match status" value="1"/>
</dbReference>
<gene>
    <name evidence="2" type="ORF">GE061_009049</name>
</gene>
<accession>A0A8S9Y0I9</accession>
<evidence type="ECO:0000313" key="2">
    <source>
        <dbReference type="EMBL" id="KAF6214309.1"/>
    </source>
</evidence>
<dbReference type="SUPFAM" id="SSF48452">
    <property type="entry name" value="TPR-like"/>
    <property type="match status" value="1"/>
</dbReference>
<keyword evidence="3" id="KW-1185">Reference proteome</keyword>
<feature type="region of interest" description="Disordered" evidence="1">
    <location>
        <begin position="663"/>
        <end position="734"/>
    </location>
</feature>
<organism evidence="2 3">
    <name type="scientific">Apolygus lucorum</name>
    <name type="common">Small green plant bug</name>
    <name type="synonym">Lygocoris lucorum</name>
    <dbReference type="NCBI Taxonomy" id="248454"/>
    <lineage>
        <taxon>Eukaryota</taxon>
        <taxon>Metazoa</taxon>
        <taxon>Ecdysozoa</taxon>
        <taxon>Arthropoda</taxon>
        <taxon>Hexapoda</taxon>
        <taxon>Insecta</taxon>
        <taxon>Pterygota</taxon>
        <taxon>Neoptera</taxon>
        <taxon>Paraneoptera</taxon>
        <taxon>Hemiptera</taxon>
        <taxon>Heteroptera</taxon>
        <taxon>Panheteroptera</taxon>
        <taxon>Cimicomorpha</taxon>
        <taxon>Miridae</taxon>
        <taxon>Mirini</taxon>
        <taxon>Apolygus</taxon>
    </lineage>
</organism>
<dbReference type="InterPro" id="IPR011990">
    <property type="entry name" value="TPR-like_helical_dom_sf"/>
</dbReference>